<dbReference type="AlphaFoldDB" id="D8LFA5"/>
<name>D8LFA5_ECTSI</name>
<dbReference type="GO" id="GO:0009073">
    <property type="term" value="P:aromatic amino acid family biosynthetic process"/>
    <property type="evidence" value="ECO:0007669"/>
    <property type="project" value="UniProtKB-KW"/>
</dbReference>
<feature type="binding site" evidence="5">
    <location>
        <position position="135"/>
    </location>
    <ligand>
        <name>Mn(2+)</name>
        <dbReference type="ChEBI" id="CHEBI:29035"/>
    </ligand>
</feature>
<keyword evidence="5" id="KW-0464">Manganese</keyword>
<evidence type="ECO:0000256" key="3">
    <source>
        <dbReference type="ARBA" id="ARBA00022679"/>
    </source>
</evidence>
<dbReference type="NCBIfam" id="TIGR01358">
    <property type="entry name" value="DAHP_synth_II"/>
    <property type="match status" value="1"/>
</dbReference>
<reference evidence="9 10" key="1">
    <citation type="journal article" date="2010" name="Nature">
        <title>The Ectocarpus genome and the independent evolution of multicellularity in brown algae.</title>
        <authorList>
            <person name="Cock J.M."/>
            <person name="Sterck L."/>
            <person name="Rouze P."/>
            <person name="Scornet D."/>
            <person name="Allen A.E."/>
            <person name="Amoutzias G."/>
            <person name="Anthouard V."/>
            <person name="Artiguenave F."/>
            <person name="Aury J.M."/>
            <person name="Badger J.H."/>
            <person name="Beszteri B."/>
            <person name="Billiau K."/>
            <person name="Bonnet E."/>
            <person name="Bothwell J.H."/>
            <person name="Bowler C."/>
            <person name="Boyen C."/>
            <person name="Brownlee C."/>
            <person name="Carrano C.J."/>
            <person name="Charrier B."/>
            <person name="Cho G.Y."/>
            <person name="Coelho S.M."/>
            <person name="Collen J."/>
            <person name="Corre E."/>
            <person name="Da Silva C."/>
            <person name="Delage L."/>
            <person name="Delaroque N."/>
            <person name="Dittami S.M."/>
            <person name="Doulbeau S."/>
            <person name="Elias M."/>
            <person name="Farnham G."/>
            <person name="Gachon C.M."/>
            <person name="Gschloessl B."/>
            <person name="Heesch S."/>
            <person name="Jabbari K."/>
            <person name="Jubin C."/>
            <person name="Kawai H."/>
            <person name="Kimura K."/>
            <person name="Kloareg B."/>
            <person name="Kupper F.C."/>
            <person name="Lang D."/>
            <person name="Le Bail A."/>
            <person name="Leblanc C."/>
            <person name="Lerouge P."/>
            <person name="Lohr M."/>
            <person name="Lopez P.J."/>
            <person name="Martens C."/>
            <person name="Maumus F."/>
            <person name="Michel G."/>
            <person name="Miranda-Saavedra D."/>
            <person name="Morales J."/>
            <person name="Moreau H."/>
            <person name="Motomura T."/>
            <person name="Nagasato C."/>
            <person name="Napoli C.A."/>
            <person name="Nelson D.R."/>
            <person name="Nyvall-Collen P."/>
            <person name="Peters A.F."/>
            <person name="Pommier C."/>
            <person name="Potin P."/>
            <person name="Poulain J."/>
            <person name="Quesneville H."/>
            <person name="Read B."/>
            <person name="Rensing S.A."/>
            <person name="Ritter A."/>
            <person name="Rousvoal S."/>
            <person name="Samanta M."/>
            <person name="Samson G."/>
            <person name="Schroeder D.C."/>
            <person name="Segurens B."/>
            <person name="Strittmatter M."/>
            <person name="Tonon T."/>
            <person name="Tregear J.W."/>
            <person name="Valentin K."/>
            <person name="von Dassow P."/>
            <person name="Yamagishi T."/>
            <person name="Van de Peer Y."/>
            <person name="Wincker P."/>
        </authorList>
    </citation>
    <scope>NUCLEOTIDE SEQUENCE [LARGE SCALE GENOMIC DNA]</scope>
    <source>
        <strain evidence="10">Ec32 / CCAP1310/4</strain>
    </source>
</reference>
<feature type="signal peptide" evidence="8">
    <location>
        <begin position="1"/>
        <end position="18"/>
    </location>
</feature>
<keyword evidence="3 6" id="KW-0808">Transferase</keyword>
<comment type="catalytic activity">
    <reaction evidence="4 6">
        <text>D-erythrose 4-phosphate + phosphoenolpyruvate + H2O = 7-phospho-2-dehydro-3-deoxy-D-arabino-heptonate + phosphate</text>
        <dbReference type="Rhea" id="RHEA:14717"/>
        <dbReference type="ChEBI" id="CHEBI:15377"/>
        <dbReference type="ChEBI" id="CHEBI:16897"/>
        <dbReference type="ChEBI" id="CHEBI:43474"/>
        <dbReference type="ChEBI" id="CHEBI:58394"/>
        <dbReference type="ChEBI" id="CHEBI:58702"/>
        <dbReference type="EC" id="2.5.1.54"/>
    </reaction>
</comment>
<dbReference type="InterPro" id="IPR002480">
    <property type="entry name" value="DAHP_synth_2"/>
</dbReference>
<dbReference type="Proteomes" id="UP000002630">
    <property type="component" value="Linkage Group LG02"/>
</dbReference>
<evidence type="ECO:0000313" key="10">
    <source>
        <dbReference type="Proteomes" id="UP000002630"/>
    </source>
</evidence>
<feature type="binding site" evidence="5">
    <location>
        <position position="356"/>
    </location>
    <ligand>
        <name>phosphoenolpyruvate</name>
        <dbReference type="ChEBI" id="CHEBI:58702"/>
    </ligand>
</feature>
<dbReference type="OrthoDB" id="2338at2759"/>
<dbReference type="InterPro" id="IPR013785">
    <property type="entry name" value="Aldolase_TIM"/>
</dbReference>
<dbReference type="PANTHER" id="PTHR21337:SF0">
    <property type="entry name" value="PHOSPHO-2-DEHYDRO-3-DEOXYHEPTONATE ALDOLASE"/>
    <property type="match status" value="1"/>
</dbReference>
<feature type="binding site" evidence="5">
    <location>
        <begin position="333"/>
        <end position="334"/>
    </location>
    <ligand>
        <name>phosphoenolpyruvate</name>
        <dbReference type="ChEBI" id="CHEBI:58702"/>
    </ligand>
</feature>
<feature type="chain" id="PRO_5003117056" description="Phospho-2-dehydro-3-deoxyheptonate aldolase" evidence="8">
    <location>
        <begin position="19"/>
        <end position="523"/>
    </location>
</feature>
<dbReference type="Gene3D" id="3.20.20.70">
    <property type="entry name" value="Aldolase class I"/>
    <property type="match status" value="1"/>
</dbReference>
<evidence type="ECO:0000256" key="6">
    <source>
        <dbReference type="RuleBase" id="RU363071"/>
    </source>
</evidence>
<comment type="similarity">
    <text evidence="2 6">Belongs to the class-II DAHP synthase family.</text>
</comment>
<feature type="binding site" evidence="5">
    <location>
        <position position="461"/>
    </location>
    <ligand>
        <name>Mn(2+)</name>
        <dbReference type="ChEBI" id="CHEBI:29035"/>
    </ligand>
</feature>
<protein>
    <recommendedName>
        <fullName evidence="6">Phospho-2-dehydro-3-deoxyheptonate aldolase</fullName>
        <ecNumber evidence="6">2.5.1.54</ecNumber>
    </recommendedName>
</protein>
<dbReference type="GO" id="GO:0008652">
    <property type="term" value="P:amino acid biosynthetic process"/>
    <property type="evidence" value="ECO:0007669"/>
    <property type="project" value="UniProtKB-KW"/>
</dbReference>
<dbReference type="OMA" id="FKVMMQM"/>
<feature type="binding site" evidence="5">
    <location>
        <position position="387"/>
    </location>
    <ligand>
        <name>phosphoenolpyruvate</name>
        <dbReference type="ChEBI" id="CHEBI:58702"/>
    </ligand>
</feature>
<dbReference type="STRING" id="2880.D8LFA5"/>
<evidence type="ECO:0000256" key="8">
    <source>
        <dbReference type="SAM" id="SignalP"/>
    </source>
</evidence>
<accession>D8LFA5</accession>
<organism evidence="9 10">
    <name type="scientific">Ectocarpus siliculosus</name>
    <name type="common">Brown alga</name>
    <name type="synonym">Conferva siliculosa</name>
    <dbReference type="NCBI Taxonomy" id="2880"/>
    <lineage>
        <taxon>Eukaryota</taxon>
        <taxon>Sar</taxon>
        <taxon>Stramenopiles</taxon>
        <taxon>Ochrophyta</taxon>
        <taxon>PX clade</taxon>
        <taxon>Phaeophyceae</taxon>
        <taxon>Ectocarpales</taxon>
        <taxon>Ectocarpaceae</taxon>
        <taxon>Ectocarpus</taxon>
    </lineage>
</organism>
<evidence type="ECO:0000256" key="2">
    <source>
        <dbReference type="ARBA" id="ARBA00008911"/>
    </source>
</evidence>
<dbReference type="EMBL" id="FN649727">
    <property type="protein sequence ID" value="CBN78830.1"/>
    <property type="molecule type" value="Genomic_DNA"/>
</dbReference>
<dbReference type="EC" id="2.5.1.54" evidence="6"/>
<dbReference type="PANTHER" id="PTHR21337">
    <property type="entry name" value="PHOSPHO-2-DEHYDRO-3-DEOXYHEPTONATE ALDOLASE 1, 2"/>
    <property type="match status" value="1"/>
</dbReference>
<dbReference type="Pfam" id="PF01474">
    <property type="entry name" value="DAHP_synth_2"/>
    <property type="match status" value="1"/>
</dbReference>
<sequence>MRTAAVGVLAAGLATAGALRPSGFVARGSPGRGQASVQGSSGARTTMVAQPPTKPAEAEVAPSSPVSSTGWSPATWRNREARQMPKYDDPALVTEVEDILAKQAPLVFAGECRELMADLSKATRGEAFVLMGGDCAESFSEFKVDDVRDTFRSILQMSLVMTYGGSVPVVKIGRAAGQFAKPRSEDFETINGQTLPSYRGDIVNGLEFTEVARRNDPYRMLSAYHQSAQTINLLRAFSSGGFADINKLNAWNMDFVQNTPEGSKYREMASKIEDTLRFMTAIGVDTTSAPFRTTSFYTAHEALLLSYEQALTREDSLTGKFYDCSAHMLWIGERTRQLDGSHIEFLRGVSNPIGIKISQKCPPEELVEILETVNPDNKAGRVTLITRMSSKYLEEHLPKLILAVQKAGLNVLWVSDPVHGNTIKTDSGYKTRRMEDIRSELRTFFDVHQRMGTHAGGIHIEMTGKDVTECTGGDVDEVTEENLKQRYLTQCDPRLNGKQSLELAFHIANRLRRDQGLPPMLGD</sequence>
<feature type="region of interest" description="Disordered" evidence="7">
    <location>
        <begin position="25"/>
        <end position="75"/>
    </location>
</feature>
<keyword evidence="6" id="KW-0028">Amino-acid biosynthesis</keyword>
<evidence type="ECO:0000256" key="7">
    <source>
        <dbReference type="SAM" id="MobiDB-lite"/>
    </source>
</evidence>
<feature type="binding site" evidence="5">
    <location>
        <position position="492"/>
    </location>
    <ligand>
        <name>Mn(2+)</name>
        <dbReference type="ChEBI" id="CHEBI:29035"/>
    </ligand>
</feature>
<gene>
    <name evidence="9" type="ORF">Esi_0145_0051</name>
</gene>
<feature type="compositionally biased region" description="Polar residues" evidence="7">
    <location>
        <begin position="35"/>
        <end position="48"/>
    </location>
</feature>
<proteinExistence type="inferred from homology"/>
<dbReference type="UniPathway" id="UPA00053">
    <property type="reaction ID" value="UER00084"/>
</dbReference>
<dbReference type="GO" id="GO:0003849">
    <property type="term" value="F:3-deoxy-7-phosphoheptulonate synthase activity"/>
    <property type="evidence" value="ECO:0007669"/>
    <property type="project" value="UniProtKB-EC"/>
</dbReference>
<dbReference type="eggNOG" id="ENOG502QPP7">
    <property type="taxonomic scope" value="Eukaryota"/>
</dbReference>
<dbReference type="InParanoid" id="D8LFA5"/>
<dbReference type="EMBL" id="FN648032">
    <property type="protein sequence ID" value="CBN78830.1"/>
    <property type="molecule type" value="Genomic_DNA"/>
</dbReference>
<dbReference type="GO" id="GO:0009423">
    <property type="term" value="P:chorismate biosynthetic process"/>
    <property type="evidence" value="ECO:0007669"/>
    <property type="project" value="UniProtKB-UniPathway"/>
</dbReference>
<keyword evidence="6" id="KW-0057">Aromatic amino acid biosynthesis</keyword>
<feature type="binding site" evidence="5">
    <location>
        <position position="419"/>
    </location>
    <ligand>
        <name>Mn(2+)</name>
        <dbReference type="ChEBI" id="CHEBI:29035"/>
    </ligand>
</feature>
<keyword evidence="5" id="KW-0104">Cadmium</keyword>
<comment type="pathway">
    <text evidence="1 6">Metabolic intermediate biosynthesis; chorismate biosynthesis; chorismate from D-erythrose 4-phosphate and phosphoenolpyruvate: step 1/7.</text>
</comment>
<dbReference type="SUPFAM" id="SSF51569">
    <property type="entry name" value="Aldolase"/>
    <property type="match status" value="1"/>
</dbReference>
<evidence type="ECO:0000256" key="4">
    <source>
        <dbReference type="ARBA" id="ARBA00047508"/>
    </source>
</evidence>
<keyword evidence="8" id="KW-0732">Signal</keyword>
<keyword evidence="10" id="KW-1185">Reference proteome</keyword>
<comment type="cofactor">
    <cofactor evidence="5">
        <name>Mn(2+)</name>
        <dbReference type="ChEBI" id="CHEBI:29035"/>
    </cofactor>
    <cofactor evidence="5">
        <name>Co(2+)</name>
        <dbReference type="ChEBI" id="CHEBI:48828"/>
    </cofactor>
    <cofactor evidence="5">
        <name>Cd(2+)</name>
        <dbReference type="ChEBI" id="CHEBI:48775"/>
    </cofactor>
    <text evidence="5">Binds 1 divalent cation per subunit. The enzyme is active with manganese, cobalt or cadmium ions.</text>
</comment>
<evidence type="ECO:0000256" key="1">
    <source>
        <dbReference type="ARBA" id="ARBA00004688"/>
    </source>
</evidence>
<evidence type="ECO:0000256" key="5">
    <source>
        <dbReference type="PIRSR" id="PIRSR602480-1"/>
    </source>
</evidence>
<evidence type="ECO:0000313" key="9">
    <source>
        <dbReference type="EMBL" id="CBN78830.1"/>
    </source>
</evidence>
<feature type="binding site" evidence="5">
    <location>
        <position position="174"/>
    </location>
    <ligand>
        <name>phosphoenolpyruvate</name>
        <dbReference type="ChEBI" id="CHEBI:58702"/>
    </ligand>
</feature>
<keyword evidence="5" id="KW-0170">Cobalt</keyword>